<dbReference type="AlphaFoldDB" id="D4D8H3"/>
<name>D4D8H3_TRIVH</name>
<evidence type="ECO:0000256" key="4">
    <source>
        <dbReference type="ARBA" id="ARBA00022448"/>
    </source>
</evidence>
<dbReference type="SUPFAM" id="SSF74788">
    <property type="entry name" value="Cullin repeat-like"/>
    <property type="match status" value="1"/>
</dbReference>
<dbReference type="GO" id="GO:0000145">
    <property type="term" value="C:exocyst"/>
    <property type="evidence" value="ECO:0007669"/>
    <property type="project" value="InterPro"/>
</dbReference>
<dbReference type="InterPro" id="IPR042560">
    <property type="entry name" value="Exo84_C_2"/>
</dbReference>
<dbReference type="GO" id="GO:0006887">
    <property type="term" value="P:exocytosis"/>
    <property type="evidence" value="ECO:0007669"/>
    <property type="project" value="UniProtKB-KW"/>
</dbReference>
<keyword evidence="6" id="KW-0653">Protein transport</keyword>
<protein>
    <recommendedName>
        <fullName evidence="3">Exocyst complex component EXO84</fullName>
    </recommendedName>
    <alternativeName>
        <fullName evidence="11">Exocyst complex component exo84</fullName>
    </alternativeName>
</protein>
<evidence type="ECO:0000313" key="17">
    <source>
        <dbReference type="Proteomes" id="UP000008383"/>
    </source>
</evidence>
<gene>
    <name evidence="16" type="ORF">TRV_03409</name>
</gene>
<feature type="transmembrane region" description="Helical" evidence="14">
    <location>
        <begin position="48"/>
        <end position="71"/>
    </location>
</feature>
<sequence>MNSTIESEILIQPQKADRQEEKKIIGTAGLLFVARLEGSFGKVEVIEALFFSDVLSFCSFFYLFGLPLLGFTQRQFRRLQQLQPHNSNNYGINYDIRQQQIYAIEIKDRGAMDVKGLTLRSKASRRRPKISAPQPITNHNNSAAPAAGRAPEARHHPQPSDATSDLVKRRYSAKFNTLPGIDSEAPPVPSLPSAPIDHFASDREPTSAGGAQPIRVDANALRNPNLPIESYVTGLLEHASEQDIRDYQSDLRKLKSKTSSDLQQSVYQNRTQFIKISKEAEKLREEMSTLRGLMSELTTTLGQANATNGANGSQPDFDDAPARRHAHRSSIANLESMWNIQLQQLWKNVERSQKYLPAIPGRHIVMESSQWVELDSATWKPRRPVHIVLLNDHLLIAAKKRKRVDPNTANGKSVSVPTKLVAEECWPLQDIDMIDLGSGLNSGEDMDERGVPNAVNIRYGQSSFTYRHDQRNNKAKNELVMTFRKTLEELRKSLKSEAEVAAKSREALMNNSQPASHRHSEFLDTMDPRDKLEVLIDVDGKQQNMRWVEGQLDELDIDIAIQVFETAVSRVEKLRKLAKGLKGNQTAQEAINSGVDARANKLAEILLRALVDTNSFMNATKTNVAWLTRLGYDDRAREAYLNARSQIITKRARHCVFEGDLLLYIFQISFVYFTMIRNTIAIYQQCFPSPMSSASIKWGKDHLDDFNATLSRQLSSVEPSNPVWEKCMEIVYQHASSLSEVGVDFKDMIRVEGLVVKSPNSTPTE</sequence>
<evidence type="ECO:0000259" key="15">
    <source>
        <dbReference type="Pfam" id="PF16528"/>
    </source>
</evidence>
<keyword evidence="7 12" id="KW-0175">Coiled coil</keyword>
<keyword evidence="5" id="KW-0268">Exocytosis</keyword>
<comment type="subunit">
    <text evidence="10">Component of the exocyst complex.</text>
</comment>
<comment type="subcellular location">
    <subcellularLocation>
        <location evidence="1">Cytoplasmic vesicle</location>
        <location evidence="1">Secretory vesicle</location>
    </subcellularLocation>
</comment>
<dbReference type="GO" id="GO:0006893">
    <property type="term" value="P:Golgi to plasma membrane transport"/>
    <property type="evidence" value="ECO:0007669"/>
    <property type="project" value="TreeGrafter"/>
</dbReference>
<comment type="function">
    <text evidence="9">Involved in the secretory pathway as part of the exocyst complex which tethers secretory vesicles to the sites of exocytosis. Plays a role in both the assembly of the exocyst and the polarization of this complex to specific sites of the plasma membrane for exocytosis. Also involved in assembly of the spliceosome.</text>
</comment>
<dbReference type="PANTHER" id="PTHR21426">
    <property type="entry name" value="EXOCYST COMPLEX COMPONENT 8"/>
    <property type="match status" value="1"/>
</dbReference>
<dbReference type="InterPro" id="IPR016159">
    <property type="entry name" value="Cullin_repeat-like_dom_sf"/>
</dbReference>
<organism evidence="16 17">
    <name type="scientific">Trichophyton verrucosum (strain HKI 0517)</name>
    <dbReference type="NCBI Taxonomy" id="663202"/>
    <lineage>
        <taxon>Eukaryota</taxon>
        <taxon>Fungi</taxon>
        <taxon>Dikarya</taxon>
        <taxon>Ascomycota</taxon>
        <taxon>Pezizomycotina</taxon>
        <taxon>Eurotiomycetes</taxon>
        <taxon>Eurotiomycetidae</taxon>
        <taxon>Onygenales</taxon>
        <taxon>Arthrodermataceae</taxon>
        <taxon>Trichophyton</taxon>
    </lineage>
</organism>
<dbReference type="EMBL" id="ACYE01000177">
    <property type="protein sequence ID" value="EFE41841.1"/>
    <property type="molecule type" value="Genomic_DNA"/>
</dbReference>
<dbReference type="Proteomes" id="UP000008383">
    <property type="component" value="Unassembled WGS sequence"/>
</dbReference>
<evidence type="ECO:0000256" key="8">
    <source>
        <dbReference type="ARBA" id="ARBA00023329"/>
    </source>
</evidence>
<dbReference type="Pfam" id="PF25345">
    <property type="entry name" value="PH_EXO84"/>
    <property type="match status" value="1"/>
</dbReference>
<evidence type="ECO:0000256" key="11">
    <source>
        <dbReference type="ARBA" id="ARBA00071741"/>
    </source>
</evidence>
<keyword evidence="14" id="KW-0812">Transmembrane</keyword>
<dbReference type="Pfam" id="PF08700">
    <property type="entry name" value="VPS51_Exo84_N"/>
    <property type="match status" value="1"/>
</dbReference>
<reference evidence="17" key="1">
    <citation type="journal article" date="2011" name="Genome Biol.">
        <title>Comparative and functional genomics provide insights into the pathogenicity of dermatophytic fungi.</title>
        <authorList>
            <person name="Burmester A."/>
            <person name="Shelest E."/>
            <person name="Gloeckner G."/>
            <person name="Heddergott C."/>
            <person name="Schindler S."/>
            <person name="Staib P."/>
            <person name="Heidel A."/>
            <person name="Felder M."/>
            <person name="Petzold A."/>
            <person name="Szafranski K."/>
            <person name="Feuermann M."/>
            <person name="Pedruzzi I."/>
            <person name="Priebe S."/>
            <person name="Groth M."/>
            <person name="Winkler R."/>
            <person name="Li W."/>
            <person name="Kniemeyer O."/>
            <person name="Schroeckh V."/>
            <person name="Hertweck C."/>
            <person name="Hube B."/>
            <person name="White T.C."/>
            <person name="Platzer M."/>
            <person name="Guthke R."/>
            <person name="Heitman J."/>
            <person name="Woestemeyer J."/>
            <person name="Zipfel P.F."/>
            <person name="Monod M."/>
            <person name="Brakhage A.A."/>
        </authorList>
    </citation>
    <scope>NUCLEOTIDE SEQUENCE [LARGE SCALE GENOMIC DNA]</scope>
    <source>
        <strain evidence="17">HKI 0517</strain>
    </source>
</reference>
<feature type="region of interest" description="Disordered" evidence="13">
    <location>
        <begin position="118"/>
        <end position="166"/>
    </location>
</feature>
<evidence type="ECO:0000313" key="16">
    <source>
        <dbReference type="EMBL" id="EFE41841.1"/>
    </source>
</evidence>
<evidence type="ECO:0000256" key="1">
    <source>
        <dbReference type="ARBA" id="ARBA00004398"/>
    </source>
</evidence>
<dbReference type="FunFam" id="2.30.29.30:FF:000264">
    <property type="entry name" value="Potential exocyst complex component Exo84"/>
    <property type="match status" value="1"/>
</dbReference>
<evidence type="ECO:0000256" key="5">
    <source>
        <dbReference type="ARBA" id="ARBA00022483"/>
    </source>
</evidence>
<comment type="similarity">
    <text evidence="2">Belongs to the EXO84 family.</text>
</comment>
<evidence type="ECO:0000256" key="2">
    <source>
        <dbReference type="ARBA" id="ARBA00007210"/>
    </source>
</evidence>
<dbReference type="InterPro" id="IPR033961">
    <property type="entry name" value="Exo84"/>
</dbReference>
<dbReference type="InterPro" id="IPR011993">
    <property type="entry name" value="PH-like_dom_sf"/>
</dbReference>
<dbReference type="Gene3D" id="1.20.58.1210">
    <property type="entry name" value="Exo84p, N-terminal helical domain"/>
    <property type="match status" value="1"/>
</dbReference>
<dbReference type="Gene3D" id="2.30.29.30">
    <property type="entry name" value="Pleckstrin-homology domain (PH domain)/Phosphotyrosine-binding domain (PTB)"/>
    <property type="match status" value="1"/>
</dbReference>
<keyword evidence="17" id="KW-1185">Reference proteome</keyword>
<evidence type="ECO:0000256" key="12">
    <source>
        <dbReference type="SAM" id="Coils"/>
    </source>
</evidence>
<evidence type="ECO:0000256" key="7">
    <source>
        <dbReference type="ARBA" id="ARBA00023054"/>
    </source>
</evidence>
<evidence type="ECO:0000256" key="9">
    <source>
        <dbReference type="ARBA" id="ARBA00057052"/>
    </source>
</evidence>
<dbReference type="Gene3D" id="1.20.58.1220">
    <property type="entry name" value="Exo84p, C-terminal helical domain"/>
    <property type="match status" value="1"/>
</dbReference>
<dbReference type="KEGG" id="tve:TRV_03409"/>
<dbReference type="GO" id="GO:0015031">
    <property type="term" value="P:protein transport"/>
    <property type="evidence" value="ECO:0007669"/>
    <property type="project" value="UniProtKB-KW"/>
</dbReference>
<accession>D4D8H3</accession>
<dbReference type="GeneID" id="9581006"/>
<comment type="caution">
    <text evidence="16">The sequence shown here is derived from an EMBL/GenBank/DDBJ whole genome shotgun (WGS) entry which is preliminary data.</text>
</comment>
<dbReference type="OrthoDB" id="642193at2759"/>
<feature type="coiled-coil region" evidence="12">
    <location>
        <begin position="484"/>
        <end position="511"/>
    </location>
</feature>
<evidence type="ECO:0000256" key="3">
    <source>
        <dbReference type="ARBA" id="ARBA00021269"/>
    </source>
</evidence>
<evidence type="ECO:0000256" key="6">
    <source>
        <dbReference type="ARBA" id="ARBA00022927"/>
    </source>
</evidence>
<proteinExistence type="inferred from homology"/>
<keyword evidence="4" id="KW-0813">Transport</keyword>
<dbReference type="HOGENOM" id="CLU_012488_2_0_1"/>
<dbReference type="InterPro" id="IPR032403">
    <property type="entry name" value="Exo84_C"/>
</dbReference>
<feature type="domain" description="Exocyst component Exo84 C-terminal" evidence="15">
    <location>
        <begin position="546"/>
        <end position="746"/>
    </location>
</feature>
<keyword evidence="8" id="KW-0968">Cytoplasmic vesicle</keyword>
<evidence type="ECO:0000256" key="14">
    <source>
        <dbReference type="SAM" id="Phobius"/>
    </source>
</evidence>
<dbReference type="PANTHER" id="PTHR21426:SF12">
    <property type="entry name" value="EXOCYST COMPLEX COMPONENT 8"/>
    <property type="match status" value="1"/>
</dbReference>
<dbReference type="Pfam" id="PF16528">
    <property type="entry name" value="Exo84_C"/>
    <property type="match status" value="1"/>
</dbReference>
<feature type="coiled-coil region" evidence="12">
    <location>
        <begin position="237"/>
        <end position="300"/>
    </location>
</feature>
<keyword evidence="14" id="KW-0472">Membrane</keyword>
<dbReference type="GO" id="GO:0030133">
    <property type="term" value="C:transport vesicle"/>
    <property type="evidence" value="ECO:0007669"/>
    <property type="project" value="UniProtKB-SubCell"/>
</dbReference>
<evidence type="ECO:0000256" key="13">
    <source>
        <dbReference type="SAM" id="MobiDB-lite"/>
    </source>
</evidence>
<evidence type="ECO:0000256" key="10">
    <source>
        <dbReference type="ARBA" id="ARBA00065378"/>
    </source>
</evidence>
<dbReference type="InterPro" id="IPR042561">
    <property type="entry name" value="Exo84_C_1"/>
</dbReference>
<keyword evidence="14" id="KW-1133">Transmembrane helix</keyword>
<dbReference type="RefSeq" id="XP_003022459.1">
    <property type="nucleotide sequence ID" value="XM_003022413.1"/>
</dbReference>